<feature type="chain" id="PRO_5020867148" description="Protease 3" evidence="15">
    <location>
        <begin position="32"/>
        <end position="959"/>
    </location>
</feature>
<comment type="cofactor">
    <cofactor evidence="1">
        <name>Zn(2+)</name>
        <dbReference type="ChEBI" id="CHEBI:29105"/>
    </cofactor>
</comment>
<dbReference type="GO" id="GO:0006508">
    <property type="term" value="P:proteolysis"/>
    <property type="evidence" value="ECO:0007669"/>
    <property type="project" value="UniProtKB-KW"/>
</dbReference>
<feature type="domain" description="Coenzyme PQQ synthesis protein F-like C-terminal lobe" evidence="19">
    <location>
        <begin position="785"/>
        <end position="881"/>
    </location>
</feature>
<dbReference type="InterPro" id="IPR011765">
    <property type="entry name" value="Pept_M16_N"/>
</dbReference>
<feature type="domain" description="Peptidase M16 middle/third" evidence="18">
    <location>
        <begin position="406"/>
        <end position="677"/>
    </location>
</feature>
<evidence type="ECO:0000256" key="6">
    <source>
        <dbReference type="ARBA" id="ARBA00022670"/>
    </source>
</evidence>
<evidence type="ECO:0000259" key="19">
    <source>
        <dbReference type="Pfam" id="PF22456"/>
    </source>
</evidence>
<evidence type="ECO:0000256" key="8">
    <source>
        <dbReference type="ARBA" id="ARBA00022801"/>
    </source>
</evidence>
<evidence type="ECO:0000313" key="21">
    <source>
        <dbReference type="Proteomes" id="UP000294980"/>
    </source>
</evidence>
<evidence type="ECO:0000256" key="13">
    <source>
        <dbReference type="ARBA" id="ARBA00033450"/>
    </source>
</evidence>
<evidence type="ECO:0000313" key="20">
    <source>
        <dbReference type="EMBL" id="TCO74919.1"/>
    </source>
</evidence>
<dbReference type="InterPro" id="IPR001431">
    <property type="entry name" value="Pept_M16_Zn_BS"/>
</dbReference>
<feature type="signal peptide" evidence="15">
    <location>
        <begin position="1"/>
        <end position="31"/>
    </location>
</feature>
<dbReference type="AlphaFoldDB" id="A0A4R2KUU7"/>
<dbReference type="PANTHER" id="PTHR43690:SF18">
    <property type="entry name" value="INSULIN-DEGRADING ENZYME-RELATED"/>
    <property type="match status" value="1"/>
</dbReference>
<evidence type="ECO:0000256" key="5">
    <source>
        <dbReference type="ARBA" id="ARBA00017565"/>
    </source>
</evidence>
<dbReference type="SUPFAM" id="SSF63411">
    <property type="entry name" value="LuxS/MPP-like metallohydrolase"/>
    <property type="match status" value="4"/>
</dbReference>
<organism evidence="20 21">
    <name type="scientific">Chromatocurvus halotolerans</name>
    <dbReference type="NCBI Taxonomy" id="1132028"/>
    <lineage>
        <taxon>Bacteria</taxon>
        <taxon>Pseudomonadati</taxon>
        <taxon>Pseudomonadota</taxon>
        <taxon>Gammaproteobacteria</taxon>
        <taxon>Cellvibrionales</taxon>
        <taxon>Halieaceae</taxon>
        <taxon>Chromatocurvus</taxon>
    </lineage>
</organism>
<evidence type="ECO:0000259" key="18">
    <source>
        <dbReference type="Pfam" id="PF16187"/>
    </source>
</evidence>
<dbReference type="InterPro" id="IPR011249">
    <property type="entry name" value="Metalloenz_LuxS/M16"/>
</dbReference>
<keyword evidence="6" id="KW-0645">Protease</keyword>
<evidence type="ECO:0000259" key="16">
    <source>
        <dbReference type="Pfam" id="PF00675"/>
    </source>
</evidence>
<dbReference type="FunFam" id="3.30.830.10:FF:000005">
    <property type="entry name" value="nardilysin isoform X1"/>
    <property type="match status" value="1"/>
</dbReference>
<evidence type="ECO:0000256" key="15">
    <source>
        <dbReference type="SAM" id="SignalP"/>
    </source>
</evidence>
<accession>A0A4R2KUU7</accession>
<evidence type="ECO:0000256" key="1">
    <source>
        <dbReference type="ARBA" id="ARBA00001947"/>
    </source>
</evidence>
<feature type="domain" description="Peptidase M16 C-terminal" evidence="17">
    <location>
        <begin position="222"/>
        <end position="398"/>
    </location>
</feature>
<proteinExistence type="inferred from homology"/>
<dbReference type="Proteomes" id="UP000294980">
    <property type="component" value="Unassembled WGS sequence"/>
</dbReference>
<dbReference type="Pfam" id="PF00675">
    <property type="entry name" value="Peptidase_M16"/>
    <property type="match status" value="1"/>
</dbReference>
<dbReference type="OrthoDB" id="9811314at2"/>
<keyword evidence="7" id="KW-0479">Metal-binding</keyword>
<dbReference type="Pfam" id="PF22456">
    <property type="entry name" value="PqqF-like_C_4"/>
    <property type="match status" value="1"/>
</dbReference>
<dbReference type="InterPro" id="IPR032632">
    <property type="entry name" value="Peptidase_M16_M"/>
</dbReference>
<feature type="domain" description="Peptidase M16 N-terminal" evidence="16">
    <location>
        <begin position="63"/>
        <end position="179"/>
    </location>
</feature>
<evidence type="ECO:0000256" key="10">
    <source>
        <dbReference type="ARBA" id="ARBA00023049"/>
    </source>
</evidence>
<evidence type="ECO:0000256" key="14">
    <source>
        <dbReference type="RuleBase" id="RU004447"/>
    </source>
</evidence>
<dbReference type="RefSeq" id="WP_117318939.1">
    <property type="nucleotide sequence ID" value="NZ_QQSW01000016.1"/>
</dbReference>
<dbReference type="EMBL" id="SLWX01000011">
    <property type="protein sequence ID" value="TCO74919.1"/>
    <property type="molecule type" value="Genomic_DNA"/>
</dbReference>
<dbReference type="Pfam" id="PF05193">
    <property type="entry name" value="Peptidase_M16_C"/>
    <property type="match status" value="1"/>
</dbReference>
<dbReference type="InterPro" id="IPR054734">
    <property type="entry name" value="PqqF-like_C_4"/>
</dbReference>
<sequence length="959" mass="106807">MSDPSVRLPGAWLRYVFALAVTAVAAASSLAADPVESVTSPVQSPNDDYAYRLVTLDNGLQALLVSDPDTRKAAASLDVMVGSGDNPRGREGLAHFLEHMLFLGTEKYPDAAEYERYITEHGGSRNAYTSFEHTNYFFDIDAGHLDEALDRFAQFFISPNFDAVYVDREKNAVEAEYQMGLKSDGRRGLDVLQEVMNPRHPFSQFSVGSLETLADRPGSSIRDDLLAFYRKHYSANAMRLVVMGAEPLDELEAMVTKRFVQVPNHNYTPEPIAAPLFDPRELPMLVTVQPQAVSRQLQVNFTLPEYRSEYTSKPMSYLGNLIGHEGEGSVLALLKKEGLADGLGAGGGLDWRGGSLFSVSVSLTDKGVEEYERILQVLFAYFDLLREEGPRQWLFEEQAQLAQLSFRFREQGAPIGYVSSLSSGMHDYAPRDVLAGPYLMQDYRPDLISAALAALRPEQAQIVLTAPDVPTDRRSEKYDVPYSVKTLTEEDIAGWLADERPDELHLPDPNAFIAEDVALLPLADENPELPEVRHEAERQRIWYRQSEEFRVPRGALYINFRSPAVGESAAQTAAAVLYTNLLSDRVNTFTYPATLAGLNFSIYKHAQGISMRISGYNDKQLTLLKRLLGVIAEPAFTQDRFDNVRADLVRSLENAVAKRPSSQVLDDLREALQYGEYGETVLINELQALDLKGLTAYADAFWRDAKAEALLYGNYPASAVGELSDLLAGQLPEGEAPGLPPLRVLKLAADESIRFVTDVPHADAVVAWYLQGAGDAVEDRAATSLTAQTMRSGFFQQLRTEQQLGYVVSAFSWPQHDVPGLVMLVQAPGHSSAHVADAMQTFMEKLPEEVDEPAFLRHRQALVNDIMEPDKNLLERAEYYWQSIARNQVSFDRRQRLAEAVEGMSREAWLDYYREHFLESRRSLLVVAPGEQGDTPDGPARELNAADAIKTDHAVYTIE</sequence>
<comment type="function">
    <text evidence="2">Endopeptidase that degrades small peptides of less than 7 kDa, such as glucagon and insulin.</text>
</comment>
<name>A0A4R2KUU7_9GAMM</name>
<keyword evidence="21" id="KW-1185">Reference proteome</keyword>
<dbReference type="PROSITE" id="PS00143">
    <property type="entry name" value="INSULINASE"/>
    <property type="match status" value="1"/>
</dbReference>
<evidence type="ECO:0000256" key="4">
    <source>
        <dbReference type="ARBA" id="ARBA00012449"/>
    </source>
</evidence>
<keyword evidence="8" id="KW-0378">Hydrolase</keyword>
<gene>
    <name evidence="20" type="ORF">EV688_11176</name>
</gene>
<dbReference type="Pfam" id="PF16187">
    <property type="entry name" value="Peptidase_M16_M"/>
    <property type="match status" value="1"/>
</dbReference>
<dbReference type="FunFam" id="3.30.830.10:FF:000012">
    <property type="entry name" value="Protease 3"/>
    <property type="match status" value="1"/>
</dbReference>
<dbReference type="GO" id="GO:0046872">
    <property type="term" value="F:metal ion binding"/>
    <property type="evidence" value="ECO:0007669"/>
    <property type="project" value="UniProtKB-KW"/>
</dbReference>
<dbReference type="EC" id="3.4.24.55" evidence="4"/>
<keyword evidence="10" id="KW-0482">Metalloprotease</keyword>
<evidence type="ECO:0000256" key="7">
    <source>
        <dbReference type="ARBA" id="ARBA00022723"/>
    </source>
</evidence>
<dbReference type="PANTHER" id="PTHR43690">
    <property type="entry name" value="NARDILYSIN"/>
    <property type="match status" value="1"/>
</dbReference>
<keyword evidence="15" id="KW-0732">Signal</keyword>
<reference evidence="20 21" key="1">
    <citation type="submission" date="2019-03" db="EMBL/GenBank/DDBJ databases">
        <title>Genomic Encyclopedia of Type Strains, Phase IV (KMG-IV): sequencing the most valuable type-strain genomes for metagenomic binning, comparative biology and taxonomic classification.</title>
        <authorList>
            <person name="Goeker M."/>
        </authorList>
    </citation>
    <scope>NUCLEOTIDE SEQUENCE [LARGE SCALE GENOMIC DNA]</scope>
    <source>
        <strain evidence="20 21">DSM 23344</strain>
    </source>
</reference>
<dbReference type="Gene3D" id="3.30.830.10">
    <property type="entry name" value="Metalloenzyme, LuxS/M16 peptidase-like"/>
    <property type="match status" value="4"/>
</dbReference>
<dbReference type="InterPro" id="IPR007863">
    <property type="entry name" value="Peptidase_M16_C"/>
</dbReference>
<evidence type="ECO:0000256" key="3">
    <source>
        <dbReference type="ARBA" id="ARBA00007261"/>
    </source>
</evidence>
<keyword evidence="9" id="KW-0862">Zinc</keyword>
<dbReference type="GO" id="GO:0005737">
    <property type="term" value="C:cytoplasm"/>
    <property type="evidence" value="ECO:0007669"/>
    <property type="project" value="UniProtKB-ARBA"/>
</dbReference>
<evidence type="ECO:0000256" key="11">
    <source>
        <dbReference type="ARBA" id="ARBA00029597"/>
    </source>
</evidence>
<evidence type="ECO:0000259" key="17">
    <source>
        <dbReference type="Pfam" id="PF05193"/>
    </source>
</evidence>
<dbReference type="GO" id="GO:0004222">
    <property type="term" value="F:metalloendopeptidase activity"/>
    <property type="evidence" value="ECO:0007669"/>
    <property type="project" value="UniProtKB-EC"/>
</dbReference>
<evidence type="ECO:0000256" key="12">
    <source>
        <dbReference type="ARBA" id="ARBA00031184"/>
    </source>
</evidence>
<comment type="similarity">
    <text evidence="3 14">Belongs to the peptidase M16 family.</text>
</comment>
<evidence type="ECO:0000256" key="9">
    <source>
        <dbReference type="ARBA" id="ARBA00022833"/>
    </source>
</evidence>
<comment type="caution">
    <text evidence="20">The sequence shown here is derived from an EMBL/GenBank/DDBJ whole genome shotgun (WGS) entry which is preliminary data.</text>
</comment>
<protein>
    <recommendedName>
        <fullName evidence="5">Protease 3</fullName>
        <ecNumber evidence="4">3.4.24.55</ecNumber>
    </recommendedName>
    <alternativeName>
        <fullName evidence="13">Pitrilysin</fullName>
    </alternativeName>
    <alternativeName>
        <fullName evidence="12">Protease III</fullName>
    </alternativeName>
    <alternativeName>
        <fullName evidence="11">Protease pi</fullName>
    </alternativeName>
</protein>
<evidence type="ECO:0000256" key="2">
    <source>
        <dbReference type="ARBA" id="ARBA00002184"/>
    </source>
</evidence>
<dbReference type="InterPro" id="IPR050626">
    <property type="entry name" value="Peptidase_M16"/>
</dbReference>